<feature type="compositionally biased region" description="Polar residues" evidence="5">
    <location>
        <begin position="422"/>
        <end position="436"/>
    </location>
</feature>
<keyword evidence="2" id="KW-0396">Initiation factor</keyword>
<evidence type="ECO:0000256" key="4">
    <source>
        <dbReference type="SAM" id="Coils"/>
    </source>
</evidence>
<protein>
    <recommendedName>
        <fullName evidence="10">Translation initiation factor 3 N-terminal domain-containing protein</fullName>
    </recommendedName>
</protein>
<feature type="compositionally biased region" description="Polar residues" evidence="5">
    <location>
        <begin position="489"/>
        <end position="498"/>
    </location>
</feature>
<dbReference type="PANTHER" id="PTHR10938">
    <property type="entry name" value="TRANSLATION INITIATION FACTOR IF-3"/>
    <property type="match status" value="1"/>
</dbReference>
<evidence type="ECO:0000259" key="7">
    <source>
        <dbReference type="Pfam" id="PF05198"/>
    </source>
</evidence>
<reference evidence="8" key="2">
    <citation type="submission" date="2023-02" db="EMBL/GenBank/DDBJ databases">
        <authorList>
            <person name="Swenson N.G."/>
            <person name="Wegrzyn J.L."/>
            <person name="Mcevoy S.L."/>
        </authorList>
    </citation>
    <scope>NUCLEOTIDE SEQUENCE</scope>
    <source>
        <strain evidence="8">91603</strain>
        <tissue evidence="8">Leaf</tissue>
    </source>
</reference>
<dbReference type="NCBIfam" id="TIGR00168">
    <property type="entry name" value="infC"/>
    <property type="match status" value="1"/>
</dbReference>
<dbReference type="EMBL" id="JAJSOW010000101">
    <property type="protein sequence ID" value="KAI9180618.1"/>
    <property type="molecule type" value="Genomic_DNA"/>
</dbReference>
<dbReference type="GO" id="GO:0043022">
    <property type="term" value="F:ribosome binding"/>
    <property type="evidence" value="ECO:0007669"/>
    <property type="project" value="TreeGrafter"/>
</dbReference>
<feature type="compositionally biased region" description="Polar residues" evidence="5">
    <location>
        <begin position="449"/>
        <end position="458"/>
    </location>
</feature>
<feature type="compositionally biased region" description="Acidic residues" evidence="5">
    <location>
        <begin position="279"/>
        <end position="291"/>
    </location>
</feature>
<keyword evidence="3" id="KW-0648">Protein biosynthesis</keyword>
<dbReference type="Pfam" id="PF00707">
    <property type="entry name" value="IF3_C"/>
    <property type="match status" value="1"/>
</dbReference>
<dbReference type="SUPFAM" id="SSF55200">
    <property type="entry name" value="Translation initiation factor IF3, C-terminal domain"/>
    <property type="match status" value="1"/>
</dbReference>
<sequence>MGFWCRLNQLKLRHLNHQLRRCYLQAPSPNYITAHLVENPFSSFVNRPTHFCNNVRFFAAPIQFQKKEEEKDTNETRLNNQITAPFVRLVMEEGHRVVSRREALELASELKLDLVEVQRNATPPVCKIMDFHKEKYKKELQEKDRAKAKSDLTLKKGDCKEVRFSGKIEKKDLQMKADSVKRLMERGYRVKCMALPVSKKEEQAEDLGGYLSRLLALIEDIAIVESGPHVEKKQAYAITRHVKFGPSKKGGAKKLKVVGDASSVVCKASTSSPTIDPGLENEDQTFDDEVDLPMSPPTEMQNFNNSFNLRDDRRGATPRDKLPSPPPETSQGAENRYKESEPRNQFPPNRLMDNRGPGMSDSVRSGPPQFPNQRRQPPPPNMNDCVRSGPPQFPNQRRQSPPPNMNVAPSTGEKKLLGTDASVLSNTKPPNNIPKQEQSRPGFGIFSTPKANAPSNVHRNGEGSPHTSARNPGSAGVGENRNIPGPKSAGSQSSGTDNGQKKFGIFTLILCVSLLLLRRRDFQQQ</sequence>
<dbReference type="AlphaFoldDB" id="A0AAD5IYG6"/>
<feature type="compositionally biased region" description="Polar residues" evidence="5">
    <location>
        <begin position="298"/>
        <end position="308"/>
    </location>
</feature>
<evidence type="ECO:0000259" key="6">
    <source>
        <dbReference type="Pfam" id="PF00707"/>
    </source>
</evidence>
<keyword evidence="4" id="KW-0175">Coiled coil</keyword>
<feature type="region of interest" description="Disordered" evidence="5">
    <location>
        <begin position="266"/>
        <end position="498"/>
    </location>
</feature>
<dbReference type="FunFam" id="3.30.110.10:FF:000005">
    <property type="entry name" value="Translation initiation factor 3 (IF-3) family protein"/>
    <property type="match status" value="1"/>
</dbReference>
<dbReference type="InterPro" id="IPR036788">
    <property type="entry name" value="T_IF-3_C_sf"/>
</dbReference>
<feature type="compositionally biased region" description="Basic and acidic residues" evidence="5">
    <location>
        <begin position="309"/>
        <end position="322"/>
    </location>
</feature>
<dbReference type="GO" id="GO:0032790">
    <property type="term" value="P:ribosome disassembly"/>
    <property type="evidence" value="ECO:0007669"/>
    <property type="project" value="TreeGrafter"/>
</dbReference>
<accession>A0AAD5IYG6</accession>
<comment type="similarity">
    <text evidence="1">Belongs to the IF-3 family.</text>
</comment>
<dbReference type="InterPro" id="IPR019814">
    <property type="entry name" value="Translation_initiation_fac_3_N"/>
</dbReference>
<evidence type="ECO:0000256" key="1">
    <source>
        <dbReference type="ARBA" id="ARBA00005439"/>
    </source>
</evidence>
<evidence type="ECO:0000313" key="9">
    <source>
        <dbReference type="Proteomes" id="UP001064489"/>
    </source>
</evidence>
<dbReference type="Pfam" id="PF05198">
    <property type="entry name" value="IF3_N"/>
    <property type="match status" value="1"/>
</dbReference>
<dbReference type="SUPFAM" id="SSF54364">
    <property type="entry name" value="Translation initiation factor IF3, N-terminal domain"/>
    <property type="match status" value="1"/>
</dbReference>
<dbReference type="Gene3D" id="3.30.110.10">
    <property type="entry name" value="Translation initiation factor 3 (IF-3), C-terminal domain"/>
    <property type="match status" value="1"/>
</dbReference>
<feature type="domain" description="Translation initiation factor 3 C-terminal" evidence="6">
    <location>
        <begin position="159"/>
        <end position="237"/>
    </location>
</feature>
<feature type="domain" description="Translation initiation factor 3 N-terminal" evidence="7">
    <location>
        <begin position="79"/>
        <end position="144"/>
    </location>
</feature>
<dbReference type="Gene3D" id="3.10.20.80">
    <property type="entry name" value="Translation initiation factor 3 (IF-3), N-terminal domain"/>
    <property type="match status" value="1"/>
</dbReference>
<dbReference type="Proteomes" id="UP001064489">
    <property type="component" value="Chromosome 4"/>
</dbReference>
<gene>
    <name evidence="8" type="ORF">LWI28_006640</name>
</gene>
<evidence type="ECO:0008006" key="10">
    <source>
        <dbReference type="Google" id="ProtNLM"/>
    </source>
</evidence>
<name>A0AAD5IYG6_ACENE</name>
<dbReference type="InterPro" id="IPR019815">
    <property type="entry name" value="Translation_initiation_fac_3_C"/>
</dbReference>
<dbReference type="PANTHER" id="PTHR10938:SF4">
    <property type="entry name" value="TRANSLATION INITIATION FACTOR IF3-1, MITOCHONDRIAL"/>
    <property type="match status" value="1"/>
</dbReference>
<reference evidence="8" key="1">
    <citation type="journal article" date="2022" name="Plant J.">
        <title>Strategies of tolerance reflected in two North American maple genomes.</title>
        <authorList>
            <person name="McEvoy S.L."/>
            <person name="Sezen U.U."/>
            <person name="Trouern-Trend A."/>
            <person name="McMahon S.M."/>
            <person name="Schaberg P.G."/>
            <person name="Yang J."/>
            <person name="Wegrzyn J.L."/>
            <person name="Swenson N.G."/>
        </authorList>
    </citation>
    <scope>NUCLEOTIDE SEQUENCE</scope>
    <source>
        <strain evidence="8">91603</strain>
    </source>
</reference>
<comment type="caution">
    <text evidence="8">The sequence shown here is derived from an EMBL/GenBank/DDBJ whole genome shotgun (WGS) entry which is preliminary data.</text>
</comment>
<organism evidence="8 9">
    <name type="scientific">Acer negundo</name>
    <name type="common">Box elder</name>
    <dbReference type="NCBI Taxonomy" id="4023"/>
    <lineage>
        <taxon>Eukaryota</taxon>
        <taxon>Viridiplantae</taxon>
        <taxon>Streptophyta</taxon>
        <taxon>Embryophyta</taxon>
        <taxon>Tracheophyta</taxon>
        <taxon>Spermatophyta</taxon>
        <taxon>Magnoliopsida</taxon>
        <taxon>eudicotyledons</taxon>
        <taxon>Gunneridae</taxon>
        <taxon>Pentapetalae</taxon>
        <taxon>rosids</taxon>
        <taxon>malvids</taxon>
        <taxon>Sapindales</taxon>
        <taxon>Sapindaceae</taxon>
        <taxon>Hippocastanoideae</taxon>
        <taxon>Acereae</taxon>
        <taxon>Acer</taxon>
    </lineage>
</organism>
<keyword evidence="9" id="KW-1185">Reference proteome</keyword>
<dbReference type="FunFam" id="3.10.20.80:FF:000005">
    <property type="entry name" value="Predicted protein"/>
    <property type="match status" value="1"/>
</dbReference>
<dbReference type="InterPro" id="IPR036787">
    <property type="entry name" value="T_IF-3_N_sf"/>
</dbReference>
<evidence type="ECO:0000256" key="3">
    <source>
        <dbReference type="ARBA" id="ARBA00022917"/>
    </source>
</evidence>
<proteinExistence type="inferred from homology"/>
<dbReference type="GO" id="GO:0003743">
    <property type="term" value="F:translation initiation factor activity"/>
    <property type="evidence" value="ECO:0007669"/>
    <property type="project" value="UniProtKB-KW"/>
</dbReference>
<evidence type="ECO:0000313" key="8">
    <source>
        <dbReference type="EMBL" id="KAI9180618.1"/>
    </source>
</evidence>
<dbReference type="GO" id="GO:0005737">
    <property type="term" value="C:cytoplasm"/>
    <property type="evidence" value="ECO:0007669"/>
    <property type="project" value="UniProtKB-ARBA"/>
</dbReference>
<evidence type="ECO:0000256" key="2">
    <source>
        <dbReference type="ARBA" id="ARBA00022540"/>
    </source>
</evidence>
<dbReference type="InterPro" id="IPR001288">
    <property type="entry name" value="Translation_initiation_fac_3"/>
</dbReference>
<feature type="coiled-coil region" evidence="4">
    <location>
        <begin position="100"/>
        <end position="149"/>
    </location>
</feature>
<evidence type="ECO:0000256" key="5">
    <source>
        <dbReference type="SAM" id="MobiDB-lite"/>
    </source>
</evidence>